<comment type="caution">
    <text evidence="5">The sequence shown here is derived from an EMBL/GenBank/DDBJ whole genome shotgun (WGS) entry which is preliminary data.</text>
</comment>
<dbReference type="PATRIC" id="fig|336831.14.peg.3502"/>
<dbReference type="InterPro" id="IPR058792">
    <property type="entry name" value="Beta-barrel_RND_2"/>
</dbReference>
<evidence type="ECO:0000259" key="3">
    <source>
        <dbReference type="Pfam" id="PF25954"/>
    </source>
</evidence>
<keyword evidence="6" id="KW-1185">Reference proteome</keyword>
<dbReference type="PANTHER" id="PTHR30469">
    <property type="entry name" value="MULTIDRUG RESISTANCE PROTEIN MDTA"/>
    <property type="match status" value="1"/>
</dbReference>
<evidence type="ECO:0000313" key="6">
    <source>
        <dbReference type="Proteomes" id="UP000034228"/>
    </source>
</evidence>
<keyword evidence="2" id="KW-0175">Coiled coil</keyword>
<dbReference type="RefSeq" id="WP_046558257.1">
    <property type="nucleotide sequence ID" value="NZ_LAHO01000013.1"/>
</dbReference>
<comment type="similarity">
    <text evidence="1">Belongs to the membrane fusion protein (MFP) (TC 8.A.1) family.</text>
</comment>
<sequence>MLKKLAASPVLIAVILAVALLLWLLSGDNYSAQKQAPAAQQTPTEQLALVETRWSDAAPYQLTRVAQGQVLPWRSVNLKSQQAGTVTALLKQQGDQVQQGDKLLRLSDEGRSALLAQAKANLTLKQSELASARKLGNSQFVSETELTRLQSELARAEAELETARLALTQTEPAAPFSGVVDRRHIEVGDVVQPGSELLQLVQIDKLKVTAQIPQQHVAALAPGQDVKLLLLDGRALNGTLSFISSAADTATRSFYIEVTVANPDLLRIAGGSVTVEVQLAPVQAHLVSPALLSLDNQGKLGIAVVDEQQQVVFYPVQILAADNEGARVSGLPERSQIITQGAGFVKPGSKVRVAGAKP</sequence>
<evidence type="ECO:0000256" key="2">
    <source>
        <dbReference type="SAM" id="Coils"/>
    </source>
</evidence>
<dbReference type="Gene3D" id="2.40.30.170">
    <property type="match status" value="1"/>
</dbReference>
<dbReference type="Proteomes" id="UP000034228">
    <property type="component" value="Unassembled WGS sequence"/>
</dbReference>
<dbReference type="NCBIfam" id="TIGR01730">
    <property type="entry name" value="RND_mfp"/>
    <property type="match status" value="1"/>
</dbReference>
<evidence type="ECO:0000313" key="5">
    <source>
        <dbReference type="EMBL" id="KKO44870.1"/>
    </source>
</evidence>
<dbReference type="Gene3D" id="1.10.287.470">
    <property type="entry name" value="Helix hairpin bin"/>
    <property type="match status" value="1"/>
</dbReference>
<evidence type="ECO:0000256" key="1">
    <source>
        <dbReference type="ARBA" id="ARBA00009477"/>
    </source>
</evidence>
<reference evidence="5 6" key="1">
    <citation type="submission" date="2015-03" db="EMBL/GenBank/DDBJ databases">
        <title>Draft genome sequences of two protease-producing strains of Arsukibacterium isolated from two cold and alkaline environments.</title>
        <authorList>
            <person name="Lylloff J.E."/>
            <person name="Skov L.B."/>
            <person name="Jepsen M."/>
            <person name="Hallin P.F."/>
            <person name="Sorensen S.J."/>
            <person name="Stougaard P."/>
            <person name="Glaring M.A."/>
        </authorList>
    </citation>
    <scope>NUCLEOTIDE SEQUENCE [LARGE SCALE GENOMIC DNA]</scope>
    <source>
        <strain evidence="5 6">GCM72</strain>
    </source>
</reference>
<dbReference type="AlphaFoldDB" id="A0A0M2V5F0"/>
<dbReference type="Pfam" id="PF25973">
    <property type="entry name" value="BSH_CzcB"/>
    <property type="match status" value="1"/>
</dbReference>
<dbReference type="Gene3D" id="2.40.50.100">
    <property type="match status" value="1"/>
</dbReference>
<feature type="coiled-coil region" evidence="2">
    <location>
        <begin position="115"/>
        <end position="166"/>
    </location>
</feature>
<dbReference type="InterPro" id="IPR058647">
    <property type="entry name" value="BSH_CzcB-like"/>
</dbReference>
<accession>A0A0M2V5F0</accession>
<protein>
    <submittedName>
        <fullName evidence="5">RND transporter</fullName>
    </submittedName>
</protein>
<evidence type="ECO:0000259" key="4">
    <source>
        <dbReference type="Pfam" id="PF25973"/>
    </source>
</evidence>
<dbReference type="GO" id="GO:1990281">
    <property type="term" value="C:efflux pump complex"/>
    <property type="evidence" value="ECO:0007669"/>
    <property type="project" value="TreeGrafter"/>
</dbReference>
<dbReference type="GO" id="GO:0015562">
    <property type="term" value="F:efflux transmembrane transporter activity"/>
    <property type="evidence" value="ECO:0007669"/>
    <property type="project" value="TreeGrafter"/>
</dbReference>
<dbReference type="Gene3D" id="2.40.420.20">
    <property type="match status" value="1"/>
</dbReference>
<dbReference type="EMBL" id="LAHO01000013">
    <property type="protein sequence ID" value="KKO44870.1"/>
    <property type="molecule type" value="Genomic_DNA"/>
</dbReference>
<gene>
    <name evidence="5" type="ORF">WG68_13660</name>
</gene>
<organism evidence="5 6">
    <name type="scientific">Arsukibacterium ikkense</name>
    <dbReference type="NCBI Taxonomy" id="336831"/>
    <lineage>
        <taxon>Bacteria</taxon>
        <taxon>Pseudomonadati</taxon>
        <taxon>Pseudomonadota</taxon>
        <taxon>Gammaproteobacteria</taxon>
        <taxon>Chromatiales</taxon>
        <taxon>Chromatiaceae</taxon>
        <taxon>Arsukibacterium</taxon>
    </lineage>
</organism>
<feature type="domain" description="CusB-like beta-barrel" evidence="3">
    <location>
        <begin position="208"/>
        <end position="277"/>
    </location>
</feature>
<name>A0A0M2V5F0_9GAMM</name>
<feature type="domain" description="CzcB-like barrel-sandwich hybrid" evidence="4">
    <location>
        <begin position="78"/>
        <end position="200"/>
    </location>
</feature>
<dbReference type="STRING" id="336831.WG68_13660"/>
<dbReference type="SUPFAM" id="SSF111369">
    <property type="entry name" value="HlyD-like secretion proteins"/>
    <property type="match status" value="1"/>
</dbReference>
<proteinExistence type="inferred from homology"/>
<dbReference type="InterPro" id="IPR006143">
    <property type="entry name" value="RND_pump_MFP"/>
</dbReference>
<dbReference type="Pfam" id="PF25954">
    <property type="entry name" value="Beta-barrel_RND_2"/>
    <property type="match status" value="1"/>
</dbReference>